<keyword evidence="7 17" id="KW-0963">Cytoplasm</keyword>
<dbReference type="InterPro" id="IPR036565">
    <property type="entry name" value="Mur-like_cat_sf"/>
</dbReference>
<sequence>MDVQNKRVLILGMARSGVAAAMFLRYNGAHVIVNDKKPLSEVQDTVNTLDKIGIKTVAGGHYEELINGVDLIIPSPGVPMDIPMLIKARESGIPIISEIELGYLFAKSPIIAITGTNGKTTTTTLIGEILKNDNKNAVVAGNIGVPLIQVVDRLDGNGYLVVEVSSFQLEGIQKFKPYISLILNITKDHINRHKTFDNYIKAKMRIFENQDKGDFTVLNADDEIVSGFSSITRGKVIPFSRKKELDYGVFVNNQVIVVKDEDNIHPICHVKELGIKGSHNLENALAAICVCWICKVNFNSMAETLREFRGVEHRLELVDVIGGVKFINDSKGTNPDAAIKAIEAVEEPIVLIAGGMDKGNDFTEFVKAFENRVKALIVMGETADKIKRTAEINGFDKNKIKKVDSMKDAVIEAFKFSSEGDCVLLSPACASWDMYKDFEERGRDFKECVRNLRGPYETPPKKEKRGLQKMC</sequence>
<evidence type="ECO:0000256" key="15">
    <source>
        <dbReference type="ARBA" id="ARBA00032324"/>
    </source>
</evidence>
<evidence type="ECO:0000256" key="9">
    <source>
        <dbReference type="ARBA" id="ARBA00022741"/>
    </source>
</evidence>
<dbReference type="Pfam" id="PF08245">
    <property type="entry name" value="Mur_ligase_M"/>
    <property type="match status" value="1"/>
</dbReference>
<keyword evidence="12 17" id="KW-0573">Peptidoglycan synthesis</keyword>
<evidence type="ECO:0000259" key="20">
    <source>
        <dbReference type="Pfam" id="PF08245"/>
    </source>
</evidence>
<evidence type="ECO:0000256" key="7">
    <source>
        <dbReference type="ARBA" id="ARBA00022490"/>
    </source>
</evidence>
<reference evidence="21" key="1">
    <citation type="submission" date="2020-07" db="EMBL/GenBank/DDBJ databases">
        <title>Koleobacter methoxysyntrophicus gen. nov., sp. nov., a novel anaerobic bacterium isolated from deep subsurface oil field and proposal of Koleobacterales ord. nov. in the phylum Firmicutes.</title>
        <authorList>
            <person name="Sakamoto S."/>
            <person name="Tamaki H."/>
        </authorList>
    </citation>
    <scope>NUCLEOTIDE SEQUENCE</scope>
    <source>
        <strain evidence="21">NRmbB1</strain>
    </source>
</reference>
<dbReference type="GO" id="GO:0005737">
    <property type="term" value="C:cytoplasm"/>
    <property type="evidence" value="ECO:0007669"/>
    <property type="project" value="UniProtKB-SubCell"/>
</dbReference>
<evidence type="ECO:0000313" key="22">
    <source>
        <dbReference type="Proteomes" id="UP000662904"/>
    </source>
</evidence>
<dbReference type="GO" id="GO:0009252">
    <property type="term" value="P:peptidoglycan biosynthetic process"/>
    <property type="evidence" value="ECO:0007669"/>
    <property type="project" value="UniProtKB-UniRule"/>
</dbReference>
<dbReference type="GO" id="GO:0008360">
    <property type="term" value="P:regulation of cell shape"/>
    <property type="evidence" value="ECO:0007669"/>
    <property type="project" value="UniProtKB-KW"/>
</dbReference>
<evidence type="ECO:0000256" key="6">
    <source>
        <dbReference type="ARBA" id="ARBA00015655"/>
    </source>
</evidence>
<dbReference type="PANTHER" id="PTHR43692:SF1">
    <property type="entry name" value="UDP-N-ACETYLMURAMOYLALANINE--D-GLUTAMATE LIGASE"/>
    <property type="match status" value="1"/>
</dbReference>
<dbReference type="SUPFAM" id="SSF53244">
    <property type="entry name" value="MurD-like peptide ligases, peptide-binding domain"/>
    <property type="match status" value="1"/>
</dbReference>
<dbReference type="Pfam" id="PF02875">
    <property type="entry name" value="Mur_ligase_C"/>
    <property type="match status" value="1"/>
</dbReference>
<name>A0A8A0RMV4_9FIRM</name>
<evidence type="ECO:0000256" key="11">
    <source>
        <dbReference type="ARBA" id="ARBA00022960"/>
    </source>
</evidence>
<evidence type="ECO:0000313" key="21">
    <source>
        <dbReference type="EMBL" id="QSQ09735.1"/>
    </source>
</evidence>
<feature type="binding site" evidence="17">
    <location>
        <begin position="115"/>
        <end position="121"/>
    </location>
    <ligand>
        <name>ATP</name>
        <dbReference type="ChEBI" id="CHEBI:30616"/>
    </ligand>
</feature>
<dbReference type="Gene3D" id="3.90.190.20">
    <property type="entry name" value="Mur ligase, C-terminal domain"/>
    <property type="match status" value="1"/>
</dbReference>
<keyword evidence="22" id="KW-1185">Reference proteome</keyword>
<evidence type="ECO:0000259" key="19">
    <source>
        <dbReference type="Pfam" id="PF02875"/>
    </source>
</evidence>
<evidence type="ECO:0000256" key="13">
    <source>
        <dbReference type="ARBA" id="ARBA00023316"/>
    </source>
</evidence>
<evidence type="ECO:0000256" key="18">
    <source>
        <dbReference type="RuleBase" id="RU003664"/>
    </source>
</evidence>
<protein>
    <recommendedName>
        <fullName evidence="6 17">UDP-N-acetylmuramoylalanine--D-glutamate ligase</fullName>
        <ecNumber evidence="5 17">6.3.2.9</ecNumber>
    </recommendedName>
    <alternativeName>
        <fullName evidence="15 17">D-glutamic acid-adding enzyme</fullName>
    </alternativeName>
    <alternativeName>
        <fullName evidence="14 17">UDP-N-acetylmuramoyl-L-alanyl-D-glutamate synthetase</fullName>
    </alternativeName>
</protein>
<keyword evidence="8 17" id="KW-0436">Ligase</keyword>
<dbReference type="SUPFAM" id="SSF53623">
    <property type="entry name" value="MurD-like peptide ligases, catalytic domain"/>
    <property type="match status" value="1"/>
</dbReference>
<dbReference type="InterPro" id="IPR013221">
    <property type="entry name" value="Mur_ligase_cen"/>
</dbReference>
<evidence type="ECO:0000256" key="5">
    <source>
        <dbReference type="ARBA" id="ARBA00012212"/>
    </source>
</evidence>
<dbReference type="SUPFAM" id="SSF51984">
    <property type="entry name" value="MurCD N-terminal domain"/>
    <property type="match status" value="1"/>
</dbReference>
<dbReference type="Gene3D" id="3.40.50.720">
    <property type="entry name" value="NAD(P)-binding Rossmann-like Domain"/>
    <property type="match status" value="1"/>
</dbReference>
<comment type="subcellular location">
    <subcellularLocation>
        <location evidence="2 17 18">Cytoplasm</location>
    </subcellularLocation>
</comment>
<dbReference type="Gene3D" id="3.40.1190.10">
    <property type="entry name" value="Mur-like, catalytic domain"/>
    <property type="match status" value="1"/>
</dbReference>
<dbReference type="InterPro" id="IPR005762">
    <property type="entry name" value="MurD"/>
</dbReference>
<dbReference type="InterPro" id="IPR004101">
    <property type="entry name" value="Mur_ligase_C"/>
</dbReference>
<gene>
    <name evidence="17 21" type="primary">murD</name>
    <name evidence="21" type="ORF">H0A61_02115</name>
</gene>
<comment type="function">
    <text evidence="1 17 18">Cell wall formation. Catalyzes the addition of glutamate to the nucleotide precursor UDP-N-acetylmuramoyl-L-alanine (UMA).</text>
</comment>
<dbReference type="GO" id="GO:0071555">
    <property type="term" value="P:cell wall organization"/>
    <property type="evidence" value="ECO:0007669"/>
    <property type="project" value="UniProtKB-KW"/>
</dbReference>
<dbReference type="EC" id="6.3.2.9" evidence="5 17"/>
<keyword evidence="9 17" id="KW-0547">Nucleotide-binding</keyword>
<comment type="similarity">
    <text evidence="4 17">Belongs to the MurCDEF family.</text>
</comment>
<dbReference type="UniPathway" id="UPA00219"/>
<organism evidence="21 22">
    <name type="scientific">Koleobacter methoxysyntrophicus</name>
    <dbReference type="NCBI Taxonomy" id="2751313"/>
    <lineage>
        <taxon>Bacteria</taxon>
        <taxon>Bacillati</taxon>
        <taxon>Bacillota</taxon>
        <taxon>Clostridia</taxon>
        <taxon>Koleobacterales</taxon>
        <taxon>Koleobacteraceae</taxon>
        <taxon>Koleobacter</taxon>
    </lineage>
</organism>
<evidence type="ECO:0000256" key="17">
    <source>
        <dbReference type="HAMAP-Rule" id="MF_00639"/>
    </source>
</evidence>
<dbReference type="NCBIfam" id="TIGR01087">
    <property type="entry name" value="murD"/>
    <property type="match status" value="1"/>
</dbReference>
<dbReference type="EMBL" id="CP059066">
    <property type="protein sequence ID" value="QSQ09735.1"/>
    <property type="molecule type" value="Genomic_DNA"/>
</dbReference>
<evidence type="ECO:0000256" key="4">
    <source>
        <dbReference type="ARBA" id="ARBA00010416"/>
    </source>
</evidence>
<evidence type="ECO:0000256" key="12">
    <source>
        <dbReference type="ARBA" id="ARBA00022984"/>
    </source>
</evidence>
<keyword evidence="13 17" id="KW-0961">Cell wall biogenesis/degradation</keyword>
<evidence type="ECO:0000256" key="3">
    <source>
        <dbReference type="ARBA" id="ARBA00004752"/>
    </source>
</evidence>
<proteinExistence type="inferred from homology"/>
<evidence type="ECO:0000256" key="14">
    <source>
        <dbReference type="ARBA" id="ARBA00030398"/>
    </source>
</evidence>
<dbReference type="Proteomes" id="UP000662904">
    <property type="component" value="Chromosome"/>
</dbReference>
<dbReference type="InterPro" id="IPR036615">
    <property type="entry name" value="Mur_ligase_C_dom_sf"/>
</dbReference>
<evidence type="ECO:0000256" key="1">
    <source>
        <dbReference type="ARBA" id="ARBA00002734"/>
    </source>
</evidence>
<keyword evidence="17 18" id="KW-0131">Cell cycle</keyword>
<dbReference type="KEGG" id="kme:H0A61_02115"/>
<evidence type="ECO:0000256" key="2">
    <source>
        <dbReference type="ARBA" id="ARBA00004496"/>
    </source>
</evidence>
<dbReference type="RefSeq" id="WP_206707074.1">
    <property type="nucleotide sequence ID" value="NZ_CP059066.1"/>
</dbReference>
<keyword evidence="11 17" id="KW-0133">Cell shape</keyword>
<dbReference type="HAMAP" id="MF_00639">
    <property type="entry name" value="MurD"/>
    <property type="match status" value="1"/>
</dbReference>
<dbReference type="GO" id="GO:0005524">
    <property type="term" value="F:ATP binding"/>
    <property type="evidence" value="ECO:0007669"/>
    <property type="project" value="UniProtKB-UniRule"/>
</dbReference>
<dbReference type="Pfam" id="PF21799">
    <property type="entry name" value="MurD-like_N"/>
    <property type="match status" value="1"/>
</dbReference>
<comment type="catalytic activity">
    <reaction evidence="16 17 18">
        <text>UDP-N-acetyl-alpha-D-muramoyl-L-alanine + D-glutamate + ATP = UDP-N-acetyl-alpha-D-muramoyl-L-alanyl-D-glutamate + ADP + phosphate + H(+)</text>
        <dbReference type="Rhea" id="RHEA:16429"/>
        <dbReference type="ChEBI" id="CHEBI:15378"/>
        <dbReference type="ChEBI" id="CHEBI:29986"/>
        <dbReference type="ChEBI" id="CHEBI:30616"/>
        <dbReference type="ChEBI" id="CHEBI:43474"/>
        <dbReference type="ChEBI" id="CHEBI:83898"/>
        <dbReference type="ChEBI" id="CHEBI:83900"/>
        <dbReference type="ChEBI" id="CHEBI:456216"/>
        <dbReference type="EC" id="6.3.2.9"/>
    </reaction>
</comment>
<comment type="pathway">
    <text evidence="3 17 18">Cell wall biogenesis; peptidoglycan biosynthesis.</text>
</comment>
<feature type="domain" description="Mur ligase central" evidence="20">
    <location>
        <begin position="113"/>
        <end position="291"/>
    </location>
</feature>
<dbReference type="GO" id="GO:0008764">
    <property type="term" value="F:UDP-N-acetylmuramoylalanine-D-glutamate ligase activity"/>
    <property type="evidence" value="ECO:0007669"/>
    <property type="project" value="UniProtKB-UniRule"/>
</dbReference>
<evidence type="ECO:0000256" key="8">
    <source>
        <dbReference type="ARBA" id="ARBA00022598"/>
    </source>
</evidence>
<dbReference type="PANTHER" id="PTHR43692">
    <property type="entry name" value="UDP-N-ACETYLMURAMOYLALANINE--D-GLUTAMATE LIGASE"/>
    <property type="match status" value="1"/>
</dbReference>
<feature type="domain" description="Mur ligase C-terminal" evidence="19">
    <location>
        <begin position="313"/>
        <end position="429"/>
    </location>
</feature>
<dbReference type="GO" id="GO:0051301">
    <property type="term" value="P:cell division"/>
    <property type="evidence" value="ECO:0007669"/>
    <property type="project" value="UniProtKB-KW"/>
</dbReference>
<keyword evidence="17 18" id="KW-0132">Cell division</keyword>
<evidence type="ECO:0000256" key="10">
    <source>
        <dbReference type="ARBA" id="ARBA00022840"/>
    </source>
</evidence>
<evidence type="ECO:0000256" key="16">
    <source>
        <dbReference type="ARBA" id="ARBA00047632"/>
    </source>
</evidence>
<keyword evidence="10 17" id="KW-0067">ATP-binding</keyword>
<dbReference type="AlphaFoldDB" id="A0A8A0RMV4"/>
<accession>A0A8A0RMV4</accession>